<evidence type="ECO:0000259" key="1">
    <source>
        <dbReference type="PROSITE" id="PS51186"/>
    </source>
</evidence>
<dbReference type="PANTHER" id="PTHR43792">
    <property type="entry name" value="GNAT FAMILY, PUTATIVE (AFU_ORTHOLOGUE AFUA_3G00765)-RELATED-RELATED"/>
    <property type="match status" value="1"/>
</dbReference>
<dbReference type="InterPro" id="IPR016181">
    <property type="entry name" value="Acyl_CoA_acyltransferase"/>
</dbReference>
<protein>
    <submittedName>
        <fullName evidence="2">GNAT family N-acetyltransferase</fullName>
    </submittedName>
</protein>
<dbReference type="Proteomes" id="UP001165498">
    <property type="component" value="Unassembled WGS sequence"/>
</dbReference>
<keyword evidence="3" id="KW-1185">Reference proteome</keyword>
<dbReference type="PANTHER" id="PTHR43792:SF1">
    <property type="entry name" value="N-ACETYLTRANSFERASE DOMAIN-CONTAINING PROTEIN"/>
    <property type="match status" value="1"/>
</dbReference>
<dbReference type="EMBL" id="JANFQO010000024">
    <property type="protein sequence ID" value="MCQ4167064.1"/>
    <property type="molecule type" value="Genomic_DNA"/>
</dbReference>
<gene>
    <name evidence="2" type="ORF">NM961_20300</name>
</gene>
<evidence type="ECO:0000313" key="3">
    <source>
        <dbReference type="Proteomes" id="UP001165498"/>
    </source>
</evidence>
<dbReference type="PROSITE" id="PS51186">
    <property type="entry name" value="GNAT"/>
    <property type="match status" value="1"/>
</dbReference>
<dbReference type="RefSeq" id="WP_255916251.1">
    <property type="nucleotide sequence ID" value="NZ_JANFQO010000024.1"/>
</dbReference>
<comment type="caution">
    <text evidence="2">The sequence shown here is derived from an EMBL/GenBank/DDBJ whole genome shotgun (WGS) entry which is preliminary data.</text>
</comment>
<dbReference type="SUPFAM" id="SSF55729">
    <property type="entry name" value="Acyl-CoA N-acyltransferases (Nat)"/>
    <property type="match status" value="1"/>
</dbReference>
<accession>A0ABT1QXP4</accession>
<proteinExistence type="predicted"/>
<dbReference type="InterPro" id="IPR000182">
    <property type="entry name" value="GNAT_dom"/>
</dbReference>
<sequence>MNPSAAAAGFETPRLRVRPLADADEALYCGLYTDAELMRYVGAPLPAAAAQRSFRAALAAAARPQPPHLYLSLRPHDGGAAVGVCALRAIDTAASRAELGLMLRRETFAQGYACEALSGLIAWGFRRLPLAQLYSLTDPANLRARRLAERAGMKYQPHPAAGPAEGACLFVVYRPDVQPSTTTSH</sequence>
<name>A0ABT1QXP4_9GAMM</name>
<dbReference type="Pfam" id="PF13302">
    <property type="entry name" value="Acetyltransf_3"/>
    <property type="match status" value="1"/>
</dbReference>
<feature type="domain" description="N-acetyltransferase" evidence="1">
    <location>
        <begin position="15"/>
        <end position="175"/>
    </location>
</feature>
<dbReference type="Gene3D" id="3.40.630.30">
    <property type="match status" value="1"/>
</dbReference>
<evidence type="ECO:0000313" key="2">
    <source>
        <dbReference type="EMBL" id="MCQ4167064.1"/>
    </source>
</evidence>
<reference evidence="2" key="1">
    <citation type="submission" date="2022-07" db="EMBL/GenBank/DDBJ databases">
        <title>Tahibacter sp., a new gammaproteobacterium isolated from the silt sample collected at pig farm.</title>
        <authorList>
            <person name="Chen H."/>
        </authorList>
    </citation>
    <scope>NUCLEOTIDE SEQUENCE</scope>
    <source>
        <strain evidence="2">P2K</strain>
    </source>
</reference>
<dbReference type="InterPro" id="IPR051531">
    <property type="entry name" value="N-acetyltransferase"/>
</dbReference>
<organism evidence="2 3">
    <name type="scientific">Tahibacter harae</name>
    <dbReference type="NCBI Taxonomy" id="2963937"/>
    <lineage>
        <taxon>Bacteria</taxon>
        <taxon>Pseudomonadati</taxon>
        <taxon>Pseudomonadota</taxon>
        <taxon>Gammaproteobacteria</taxon>
        <taxon>Lysobacterales</taxon>
        <taxon>Rhodanobacteraceae</taxon>
        <taxon>Tahibacter</taxon>
    </lineage>
</organism>